<dbReference type="SUPFAM" id="SSF53448">
    <property type="entry name" value="Nucleotide-diphospho-sugar transferases"/>
    <property type="match status" value="1"/>
</dbReference>
<dbReference type="OrthoDB" id="9815923at2"/>
<keyword evidence="4" id="KW-1185">Reference proteome</keyword>
<feature type="domain" description="Glycosyltransferase 2-like" evidence="2">
    <location>
        <begin position="5"/>
        <end position="142"/>
    </location>
</feature>
<dbReference type="EMBL" id="STFF01000001">
    <property type="protein sequence ID" value="THU41729.1"/>
    <property type="molecule type" value="Genomic_DNA"/>
</dbReference>
<dbReference type="Gene3D" id="3.90.550.10">
    <property type="entry name" value="Spore Coat Polysaccharide Biosynthesis Protein SpsA, Chain A"/>
    <property type="match status" value="1"/>
</dbReference>
<proteinExistence type="inferred from homology"/>
<keyword evidence="3" id="KW-0808">Transferase</keyword>
<dbReference type="InterPro" id="IPR029044">
    <property type="entry name" value="Nucleotide-diphossugar_trans"/>
</dbReference>
<dbReference type="PANTHER" id="PTHR43630:SF2">
    <property type="entry name" value="GLYCOSYLTRANSFERASE"/>
    <property type="match status" value="1"/>
</dbReference>
<dbReference type="AlphaFoldDB" id="A0A4S8I2T6"/>
<gene>
    <name evidence="3" type="ORF">FAM09_06415</name>
</gene>
<evidence type="ECO:0000259" key="2">
    <source>
        <dbReference type="Pfam" id="PF00535"/>
    </source>
</evidence>
<comment type="caution">
    <text evidence="3">The sequence shown here is derived from an EMBL/GenBank/DDBJ whole genome shotgun (WGS) entry which is preliminary data.</text>
</comment>
<reference evidence="3 4" key="1">
    <citation type="submission" date="2019-04" db="EMBL/GenBank/DDBJ databases">
        <title>Niastella caeni sp. nov., isolated from activated sludge.</title>
        <authorList>
            <person name="Sheng M."/>
        </authorList>
    </citation>
    <scope>NUCLEOTIDE SEQUENCE [LARGE SCALE GENOMIC DNA]</scope>
    <source>
        <strain evidence="3 4">HX-2-15</strain>
    </source>
</reference>
<evidence type="ECO:0000256" key="1">
    <source>
        <dbReference type="ARBA" id="ARBA00038494"/>
    </source>
</evidence>
<dbReference type="Pfam" id="PF00535">
    <property type="entry name" value="Glycos_transf_2"/>
    <property type="match status" value="1"/>
</dbReference>
<dbReference type="RefSeq" id="WP_136576217.1">
    <property type="nucleotide sequence ID" value="NZ_STFF01000001.1"/>
</dbReference>
<dbReference type="Proteomes" id="UP000306918">
    <property type="component" value="Unassembled WGS sequence"/>
</dbReference>
<sequence length="261" mass="29779">MTPFSVVIITFNEEKNIGRCLESVKDVADEIIVVDSLSTDGTKSICASYGVTFIEQPFLGYVEQKNFALDRASHDYVLSLDADECLTDTLKKSILAEKQKGFAFDCYRMNRLSSFCGQWIKHGTWYPDRKIRLINRQKGKWGGVNPHDKIVMNEGSCLKQLKGDMLHYTYESIDQIMEQTNKFTTIQSKAMYERGKRSNVIKIVLNPLVSFISGYIIKRGFLDGYNGFIIARYASHATLAKYAKLLQLQRKMKQQAGATHR</sequence>
<dbReference type="CDD" id="cd02511">
    <property type="entry name" value="Beta4Glucosyltransferase"/>
    <property type="match status" value="1"/>
</dbReference>
<dbReference type="PANTHER" id="PTHR43630">
    <property type="entry name" value="POLY-BETA-1,6-N-ACETYL-D-GLUCOSAMINE SYNTHASE"/>
    <property type="match status" value="1"/>
</dbReference>
<organism evidence="3 4">
    <name type="scientific">Niastella caeni</name>
    <dbReference type="NCBI Taxonomy" id="2569763"/>
    <lineage>
        <taxon>Bacteria</taxon>
        <taxon>Pseudomonadati</taxon>
        <taxon>Bacteroidota</taxon>
        <taxon>Chitinophagia</taxon>
        <taxon>Chitinophagales</taxon>
        <taxon>Chitinophagaceae</taxon>
        <taxon>Niastella</taxon>
    </lineage>
</organism>
<evidence type="ECO:0000313" key="4">
    <source>
        <dbReference type="Proteomes" id="UP000306918"/>
    </source>
</evidence>
<dbReference type="InterPro" id="IPR001173">
    <property type="entry name" value="Glyco_trans_2-like"/>
</dbReference>
<dbReference type="GO" id="GO:0016740">
    <property type="term" value="F:transferase activity"/>
    <property type="evidence" value="ECO:0007669"/>
    <property type="project" value="UniProtKB-KW"/>
</dbReference>
<evidence type="ECO:0000313" key="3">
    <source>
        <dbReference type="EMBL" id="THU41729.1"/>
    </source>
</evidence>
<comment type="similarity">
    <text evidence="1">Belongs to the glycosyltransferase 2 family. WaaE/KdtX subfamily.</text>
</comment>
<accession>A0A4S8I2T6</accession>
<protein>
    <submittedName>
        <fullName evidence="3">Glycosyltransferase family 2 protein</fullName>
    </submittedName>
</protein>
<name>A0A4S8I2T6_9BACT</name>